<dbReference type="Gene3D" id="3.20.170.20">
    <property type="entry name" value="Protein of unknown function DUF952"/>
    <property type="match status" value="1"/>
</dbReference>
<keyword evidence="2" id="KW-1185">Reference proteome</keyword>
<dbReference type="STRING" id="1619308.B5808_03680"/>
<dbReference type="RefSeq" id="WP_085018514.1">
    <property type="nucleotide sequence ID" value="NZ_BMHD01000001.1"/>
</dbReference>
<protein>
    <submittedName>
        <fullName evidence="1">Uncharacterized protein</fullName>
    </submittedName>
</protein>
<evidence type="ECO:0000313" key="1">
    <source>
        <dbReference type="EMBL" id="ARJ04423.1"/>
    </source>
</evidence>
<dbReference type="PANTHER" id="PTHR34129:SF1">
    <property type="entry name" value="DUF952 DOMAIN-CONTAINING PROTEIN"/>
    <property type="match status" value="1"/>
</dbReference>
<proteinExistence type="predicted"/>
<dbReference type="SUPFAM" id="SSF56399">
    <property type="entry name" value="ADP-ribosylation"/>
    <property type="match status" value="1"/>
</dbReference>
<dbReference type="Pfam" id="PF06108">
    <property type="entry name" value="DUF952"/>
    <property type="match status" value="1"/>
</dbReference>
<dbReference type="PANTHER" id="PTHR34129">
    <property type="entry name" value="BLR1139 PROTEIN"/>
    <property type="match status" value="1"/>
</dbReference>
<organism evidence="1 2">
    <name type="scientific">Cnuibacter physcomitrellae</name>
    <dbReference type="NCBI Taxonomy" id="1619308"/>
    <lineage>
        <taxon>Bacteria</taxon>
        <taxon>Bacillati</taxon>
        <taxon>Actinomycetota</taxon>
        <taxon>Actinomycetes</taxon>
        <taxon>Micrococcales</taxon>
        <taxon>Microbacteriaceae</taxon>
        <taxon>Cnuibacter</taxon>
    </lineage>
</organism>
<dbReference type="InterPro" id="IPR009297">
    <property type="entry name" value="DUF952"/>
</dbReference>
<dbReference type="Proteomes" id="UP000192775">
    <property type="component" value="Chromosome"/>
</dbReference>
<dbReference type="EMBL" id="CP020715">
    <property type="protein sequence ID" value="ARJ04423.1"/>
    <property type="molecule type" value="Genomic_DNA"/>
</dbReference>
<name>A0A1X9LGZ7_9MICO</name>
<sequence length="121" mass="13175">MGERIYHVAIADDWTMSEAMGEYAASTRGVSFDEAGFVHAATAADVAFVLDTFYADLTLPLVLLEIDPDGLAARGIGLDWEEQGGRRFPHILAPIPWDDDVVVAVRPLTRGPQGWEPPVLP</sequence>
<dbReference type="AlphaFoldDB" id="A0A1X9LGZ7"/>
<gene>
    <name evidence="1" type="ORF">B5808_03680</name>
</gene>
<dbReference type="KEGG" id="cphy:B5808_03680"/>
<evidence type="ECO:0000313" key="2">
    <source>
        <dbReference type="Proteomes" id="UP000192775"/>
    </source>
</evidence>
<reference evidence="1 2" key="1">
    <citation type="submission" date="2017-04" db="EMBL/GenBank/DDBJ databases">
        <authorList>
            <person name="Afonso C.L."/>
            <person name="Miller P.J."/>
            <person name="Scott M.A."/>
            <person name="Spackman E."/>
            <person name="Goraichik I."/>
            <person name="Dimitrov K.M."/>
            <person name="Suarez D.L."/>
            <person name="Swayne D.E."/>
        </authorList>
    </citation>
    <scope>NUCLEOTIDE SEQUENCE [LARGE SCALE GENOMIC DNA]</scope>
    <source>
        <strain evidence="2">XA(T)</strain>
    </source>
</reference>
<accession>A0A1X9LGZ7</accession>